<gene>
    <name evidence="3" type="ORF">RHAB15C_0000062</name>
</gene>
<evidence type="ECO:0000259" key="2">
    <source>
        <dbReference type="PROSITE" id="PS50234"/>
    </source>
</evidence>
<evidence type="ECO:0000313" key="3">
    <source>
        <dbReference type="EMBL" id="QZA58192.1"/>
    </source>
</evidence>
<proteinExistence type="predicted"/>
<dbReference type="InterPro" id="IPR002035">
    <property type="entry name" value="VWF_A"/>
</dbReference>
<reference evidence="3 4" key="1">
    <citation type="submission" date="2021-05" db="EMBL/GenBank/DDBJ databases">
        <title>Ecology and evolution of chlamydial symbionts of arthropods.</title>
        <authorList>
            <person name="Halter T."/>
            <person name="Sixt B.S."/>
            <person name="Toenshoff E.R."/>
            <person name="Koestlbacher S."/>
            <person name="Schulz F."/>
            <person name="Kostanjsek R."/>
            <person name="Collingro A."/>
            <person name="Hendrickx F."/>
            <person name="Horn M."/>
        </authorList>
    </citation>
    <scope>NUCLEOTIDE SEQUENCE [LARGE SCALE GENOMIC DNA]</scope>
    <source>
        <strain evidence="3 4">15C</strain>
    </source>
</reference>
<dbReference type="PANTHER" id="PTHR10338:SF108">
    <property type="entry name" value="INTER-ALPHA-TRYPSIN INHIBITOR HEAVY CHAIN H4-LIKE PROTEIN"/>
    <property type="match status" value="1"/>
</dbReference>
<dbReference type="Proteomes" id="UP000822862">
    <property type="component" value="Chromosome"/>
</dbReference>
<keyword evidence="1" id="KW-0472">Membrane</keyword>
<keyword evidence="1" id="KW-0812">Transmembrane</keyword>
<dbReference type="CDD" id="cd00198">
    <property type="entry name" value="vWFA"/>
    <property type="match status" value="1"/>
</dbReference>
<accession>A0ABX8Z254</accession>
<sequence length="601" mass="68374">MTASLKNRFIFLSCLIFSLAMHVACICILYSLSLHKQHNFSALFWLSSSNPHLLQIDEENKEHTLQEVFEQIVVVPSNHQTPYDLLSSNRPFELAPDLELVDSFSFVKRNPLSFSIEESSSLASVCLPKLENEPLLTPPATSMDSFVNKKLEIDPVMQTTLATQLPKASEANDKQQLSLPRENRKATIYKENLKFPLADPAIHLSIQNVSPIIDPHQMDQLAAQMKNPPTLFSEIEHLKVLRHFLPEISPISRLKNYCFPSFAIANDWNHLFETHVSYTPQDKGYVFSVELFPKRDLSHYRLKQHICFILDRSSSVPRHRFAVFKRAVLKALASMQEEDSFNIFIIDKKITCFNTSNLKISKQNIRQAEEFLEAQTFGSRASSSDIYKSLENLLLDLSQQEIVCNAILLTSGKNTFNSTLQQQTVKKWLENKQGHITLHTAAVGRENDLTFFNLMSTSSGGFLVYSDTHASFPRKLAKLVLDLKDPLLTHLILSARPSDVTSFVDLSPSSQSVLYQGTPYRITGYIDDPCTFELSIQGKQHRQWIAIKKTICFADAEEADPSLENQWKMTKAHARFLKEGKKDLLSDAEKVLKSRFEAAFE</sequence>
<dbReference type="InterPro" id="IPR036465">
    <property type="entry name" value="vWFA_dom_sf"/>
</dbReference>
<dbReference type="SUPFAM" id="SSF53300">
    <property type="entry name" value="vWA-like"/>
    <property type="match status" value="1"/>
</dbReference>
<dbReference type="EMBL" id="CP075585">
    <property type="protein sequence ID" value="QZA58192.1"/>
    <property type="molecule type" value="Genomic_DNA"/>
</dbReference>
<dbReference type="PROSITE" id="PS50234">
    <property type="entry name" value="VWFA"/>
    <property type="match status" value="1"/>
</dbReference>
<feature type="transmembrane region" description="Helical" evidence="1">
    <location>
        <begin position="9"/>
        <end position="32"/>
    </location>
</feature>
<dbReference type="PANTHER" id="PTHR10338">
    <property type="entry name" value="INTER-ALPHA-TRYPSIN INHIBITOR HEAVY CHAIN FAMILY MEMBER"/>
    <property type="match status" value="1"/>
</dbReference>
<name>A0ABX8Z254_9BACT</name>
<keyword evidence="1" id="KW-1133">Transmembrane helix</keyword>
<organism evidence="3 4">
    <name type="scientific">Candidatus Rhabdochlamydia porcellionis</name>
    <dbReference type="NCBI Taxonomy" id="225148"/>
    <lineage>
        <taxon>Bacteria</taxon>
        <taxon>Pseudomonadati</taxon>
        <taxon>Chlamydiota</taxon>
        <taxon>Chlamydiia</taxon>
        <taxon>Parachlamydiales</taxon>
        <taxon>Candidatus Rhabdochlamydiaceae</taxon>
        <taxon>Candidatus Rhabdochlamydia</taxon>
    </lineage>
</organism>
<dbReference type="Gene3D" id="3.40.50.410">
    <property type="entry name" value="von Willebrand factor, type A domain"/>
    <property type="match status" value="1"/>
</dbReference>
<evidence type="ECO:0000256" key="1">
    <source>
        <dbReference type="SAM" id="Phobius"/>
    </source>
</evidence>
<protein>
    <submittedName>
        <fullName evidence="3">Marine proteobacterial sortase target protein</fullName>
    </submittedName>
</protein>
<keyword evidence="4" id="KW-1185">Reference proteome</keyword>
<dbReference type="Pfam" id="PF13768">
    <property type="entry name" value="VWA_3"/>
    <property type="match status" value="1"/>
</dbReference>
<dbReference type="InterPro" id="IPR050934">
    <property type="entry name" value="ITIH"/>
</dbReference>
<evidence type="ECO:0000313" key="4">
    <source>
        <dbReference type="Proteomes" id="UP000822862"/>
    </source>
</evidence>
<dbReference type="RefSeq" id="WP_194845899.1">
    <property type="nucleotide sequence ID" value="NZ_CP075585.1"/>
</dbReference>
<feature type="domain" description="VWFA" evidence="2">
    <location>
        <begin position="305"/>
        <end position="491"/>
    </location>
</feature>